<evidence type="ECO:0000313" key="7">
    <source>
        <dbReference type="EMBL" id="MCV2880096.1"/>
    </source>
</evidence>
<dbReference type="PROSITE" id="PS51257">
    <property type="entry name" value="PROKAR_LIPOPROTEIN"/>
    <property type="match status" value="1"/>
</dbReference>
<keyword evidence="5" id="KW-0564">Palmitate</keyword>
<dbReference type="InterPro" id="IPR012556">
    <property type="entry name" value="Entericidin"/>
</dbReference>
<organism evidence="7 8">
    <name type="scientific">Sedimentimonas flavescens</name>
    <dbReference type="NCBI Taxonomy" id="2851012"/>
    <lineage>
        <taxon>Bacteria</taxon>
        <taxon>Pseudomonadati</taxon>
        <taxon>Pseudomonadota</taxon>
        <taxon>Alphaproteobacteria</taxon>
        <taxon>Rhodobacterales</taxon>
        <taxon>Rhodobacter group</taxon>
        <taxon>Sedimentimonas</taxon>
    </lineage>
</organism>
<keyword evidence="2" id="KW-1003">Cell membrane</keyword>
<dbReference type="Pfam" id="PF08085">
    <property type="entry name" value="Entericidin"/>
    <property type="match status" value="1"/>
</dbReference>
<name>A0ABT3A291_9RHOB</name>
<reference evidence="7 8" key="1">
    <citation type="submission" date="2022-10" db="EMBL/GenBank/DDBJ databases">
        <title>Sinirhodobacter sp. nov., isolated from ocean surface sediments.</title>
        <authorList>
            <person name="He W."/>
            <person name="Wang L."/>
            <person name="Zhang D.-F."/>
        </authorList>
    </citation>
    <scope>NUCLEOTIDE SEQUENCE [LARGE SCALE GENOMIC DNA]</scope>
    <source>
        <strain evidence="7 8">WL0115</strain>
    </source>
</reference>
<evidence type="ECO:0000256" key="2">
    <source>
        <dbReference type="ARBA" id="ARBA00022475"/>
    </source>
</evidence>
<evidence type="ECO:0000256" key="6">
    <source>
        <dbReference type="ARBA" id="ARBA00023288"/>
    </source>
</evidence>
<dbReference type="EMBL" id="JAOWKW010000013">
    <property type="protein sequence ID" value="MCV2880096.1"/>
    <property type="molecule type" value="Genomic_DNA"/>
</dbReference>
<protein>
    <submittedName>
        <fullName evidence="7">Entericidin A/B family lipoprotein</fullName>
    </submittedName>
</protein>
<dbReference type="Proteomes" id="UP001526166">
    <property type="component" value="Unassembled WGS sequence"/>
</dbReference>
<gene>
    <name evidence="7" type="ORF">OE699_14690</name>
</gene>
<sequence length="45" mass="4751">MRKYLIPLLALAALSACETVKGAGRDLQTAGAVVSREAAEVQSQY</sequence>
<evidence type="ECO:0000256" key="4">
    <source>
        <dbReference type="ARBA" id="ARBA00023136"/>
    </source>
</evidence>
<keyword evidence="6 7" id="KW-0449">Lipoprotein</keyword>
<evidence type="ECO:0000313" key="8">
    <source>
        <dbReference type="Proteomes" id="UP001526166"/>
    </source>
</evidence>
<accession>A0ABT3A291</accession>
<keyword evidence="3" id="KW-0732">Signal</keyword>
<proteinExistence type="inferred from homology"/>
<comment type="similarity">
    <text evidence="1">Belongs to the EcnA/EcnB lipoprotein family.</text>
</comment>
<evidence type="ECO:0000256" key="3">
    <source>
        <dbReference type="ARBA" id="ARBA00022729"/>
    </source>
</evidence>
<evidence type="ECO:0000256" key="5">
    <source>
        <dbReference type="ARBA" id="ARBA00023139"/>
    </source>
</evidence>
<dbReference type="RefSeq" id="WP_218628906.1">
    <property type="nucleotide sequence ID" value="NZ_JAHVAI010000001.1"/>
</dbReference>
<evidence type="ECO:0000256" key="1">
    <source>
        <dbReference type="ARBA" id="ARBA00010296"/>
    </source>
</evidence>
<keyword evidence="8" id="KW-1185">Reference proteome</keyword>
<keyword evidence="4" id="KW-0472">Membrane</keyword>
<comment type="caution">
    <text evidence="7">The sequence shown here is derived from an EMBL/GenBank/DDBJ whole genome shotgun (WGS) entry which is preliminary data.</text>
</comment>